<feature type="signal peptide" evidence="2">
    <location>
        <begin position="1"/>
        <end position="20"/>
    </location>
</feature>
<dbReference type="AlphaFoldDB" id="A0A6P4FUK7"/>
<evidence type="ECO:0000256" key="1">
    <source>
        <dbReference type="SAM" id="MobiDB-lite"/>
    </source>
</evidence>
<evidence type="ECO:0000256" key="2">
    <source>
        <dbReference type="SAM" id="SignalP"/>
    </source>
</evidence>
<feature type="chain" id="PRO_5028200074" evidence="2">
    <location>
        <begin position="21"/>
        <end position="158"/>
    </location>
</feature>
<feature type="region of interest" description="Disordered" evidence="1">
    <location>
        <begin position="30"/>
        <end position="104"/>
    </location>
</feature>
<sequence>MHRSVLLLLISAFVLSAAVALPLSLEESEEVASHSDVELEPLSESLDTNEKQNLDSSVEETVHKEVAMEASSSVEELKDEGKVGSSGGASSEEESSVIPARRRRSVEQERYRNLHHFALICPLADTTELEEGDTLNTKIQIPDMYAICDNLLKANPKK</sequence>
<accession>A0A6P4FUK7</accession>
<organism evidence="3">
    <name type="scientific">Drosophila rhopaloa</name>
    <name type="common">Fruit fly</name>
    <dbReference type="NCBI Taxonomy" id="1041015"/>
    <lineage>
        <taxon>Eukaryota</taxon>
        <taxon>Metazoa</taxon>
        <taxon>Ecdysozoa</taxon>
        <taxon>Arthropoda</taxon>
        <taxon>Hexapoda</taxon>
        <taxon>Insecta</taxon>
        <taxon>Pterygota</taxon>
        <taxon>Neoptera</taxon>
        <taxon>Endopterygota</taxon>
        <taxon>Diptera</taxon>
        <taxon>Brachycera</taxon>
        <taxon>Muscomorpha</taxon>
        <taxon>Ephydroidea</taxon>
        <taxon>Drosophilidae</taxon>
        <taxon>Drosophila</taxon>
        <taxon>Sophophora</taxon>
    </lineage>
</organism>
<reference evidence="3" key="1">
    <citation type="submission" date="2025-08" db="UniProtKB">
        <authorList>
            <consortium name="RefSeq"/>
        </authorList>
    </citation>
    <scope>IDENTIFICATION</scope>
</reference>
<keyword evidence="2" id="KW-0732">Signal</keyword>
<dbReference type="RefSeq" id="XP_016988856.1">
    <property type="nucleotide sequence ID" value="XM_017133367.1"/>
</dbReference>
<gene>
    <name evidence="3" type="primary">LOC108051309</name>
</gene>
<dbReference type="RefSeq" id="XP_016988856.2">
    <property type="nucleotide sequence ID" value="XM_017133367.2"/>
</dbReference>
<protein>
    <submittedName>
        <fullName evidence="3">Uncharacterized protein LOC108051309</fullName>
    </submittedName>
</protein>
<evidence type="ECO:0000313" key="3">
    <source>
        <dbReference type="RefSeq" id="XP_016988856.1"/>
    </source>
</evidence>
<dbReference type="GeneID" id="108051309"/>
<name>A0A6P4FUK7_DRORH</name>
<proteinExistence type="predicted"/>